<keyword evidence="5" id="KW-1185">Reference proteome</keyword>
<accession>A0A0G4J2Y6</accession>
<evidence type="ECO:0000313" key="4">
    <source>
        <dbReference type="EMBL" id="SPQ98796.1"/>
    </source>
</evidence>
<feature type="compositionally biased region" description="Basic and acidic residues" evidence="1">
    <location>
        <begin position="68"/>
        <end position="89"/>
    </location>
</feature>
<organism evidence="3 5">
    <name type="scientific">Plasmodiophora brassicae</name>
    <name type="common">Clubroot disease agent</name>
    <dbReference type="NCBI Taxonomy" id="37360"/>
    <lineage>
        <taxon>Eukaryota</taxon>
        <taxon>Sar</taxon>
        <taxon>Rhizaria</taxon>
        <taxon>Endomyxa</taxon>
        <taxon>Phytomyxea</taxon>
        <taxon>Plasmodiophorida</taxon>
        <taxon>Plasmodiophoridae</taxon>
        <taxon>Plasmodiophora</taxon>
    </lineage>
</organism>
<reference evidence="4 6" key="2">
    <citation type="submission" date="2018-03" db="EMBL/GenBank/DDBJ databases">
        <authorList>
            <person name="Fogelqvist J."/>
        </authorList>
    </citation>
    <scope>NUCLEOTIDE SEQUENCE [LARGE SCALE GENOMIC DNA]</scope>
</reference>
<dbReference type="AlphaFoldDB" id="A0A0G4J2Y6"/>
<keyword evidence="2" id="KW-0732">Signal</keyword>
<dbReference type="EMBL" id="CDSF01000122">
    <property type="protein sequence ID" value="CEP01935.1"/>
    <property type="molecule type" value="Genomic_DNA"/>
</dbReference>
<sequence>MKSFLASSLAVLFVAGALAGDTLVNVEHGDGHVDNTNSRGHFLGGNDLEHTKVHHGLGHSREDLEDDFGVKHRDDIGNGDHETHLHEDNAADLPHNVFGGHGDHL</sequence>
<keyword evidence="4" id="KW-0496">Mitochondrion</keyword>
<evidence type="ECO:0000313" key="6">
    <source>
        <dbReference type="Proteomes" id="UP000290189"/>
    </source>
</evidence>
<feature type="chain" id="PRO_5035990824" evidence="2">
    <location>
        <begin position="20"/>
        <end position="105"/>
    </location>
</feature>
<dbReference type="Proteomes" id="UP000039324">
    <property type="component" value="Unassembled WGS sequence"/>
</dbReference>
<gene>
    <name evidence="3" type="ORF">PBRA_002200</name>
    <name evidence="4" type="ORF">PLBR_LOCUS6011</name>
</gene>
<reference evidence="3 5" key="1">
    <citation type="submission" date="2015-02" db="EMBL/GenBank/DDBJ databases">
        <authorList>
            <person name="Chooi Y.-H."/>
        </authorList>
    </citation>
    <scope>NUCLEOTIDE SEQUENCE [LARGE SCALE GENOMIC DNA]</scope>
    <source>
        <strain evidence="3">E3</strain>
    </source>
</reference>
<dbReference type="EMBL" id="OVEO01000010">
    <property type="protein sequence ID" value="SPQ98796.1"/>
    <property type="molecule type" value="Genomic_DNA"/>
</dbReference>
<geneLocation type="mitochondrion" evidence="4"/>
<evidence type="ECO:0000313" key="3">
    <source>
        <dbReference type="EMBL" id="CEP01935.1"/>
    </source>
</evidence>
<protein>
    <submittedName>
        <fullName evidence="3">Uncharacterized protein</fullName>
    </submittedName>
</protein>
<proteinExistence type="predicted"/>
<name>A0A0G4J2Y6_PLABS</name>
<dbReference type="Proteomes" id="UP000290189">
    <property type="component" value="Unassembled WGS sequence"/>
</dbReference>
<evidence type="ECO:0000313" key="5">
    <source>
        <dbReference type="Proteomes" id="UP000039324"/>
    </source>
</evidence>
<evidence type="ECO:0000256" key="1">
    <source>
        <dbReference type="SAM" id="MobiDB-lite"/>
    </source>
</evidence>
<evidence type="ECO:0000256" key="2">
    <source>
        <dbReference type="SAM" id="SignalP"/>
    </source>
</evidence>
<feature type="signal peptide" evidence="2">
    <location>
        <begin position="1"/>
        <end position="19"/>
    </location>
</feature>
<feature type="region of interest" description="Disordered" evidence="1">
    <location>
        <begin position="56"/>
        <end position="105"/>
    </location>
</feature>